<dbReference type="InterPro" id="IPR035952">
    <property type="entry name" value="Rhomboid-like_sf"/>
</dbReference>
<comment type="subcellular location">
    <subcellularLocation>
        <location evidence="1">Membrane</location>
        <topology evidence="1">Multi-pass membrane protein</topology>
    </subcellularLocation>
</comment>
<dbReference type="InterPro" id="IPR022764">
    <property type="entry name" value="Peptidase_S54_rhomboid_dom"/>
</dbReference>
<sequence length="157" mass="17498">MPWAMLTLSVLQGVFFLWFVPASEHVLHNISDSIWSYSAPKTLQIWRLFGYALIHAEVQHLLCNVSVEIALGVYLERSFGRFHTVLIFGLGAVTGAIVVGVFNNNDILIGASAGVCALLAAQASRQIWFISNYYITLCAVWWITVFLLTVLMSFSVQ</sequence>
<feature type="chain" id="PRO_5020783159" description="Peptidase S54 rhomboid domain-containing protein" evidence="7">
    <location>
        <begin position="23"/>
        <end position="157"/>
    </location>
</feature>
<evidence type="ECO:0000313" key="10">
    <source>
        <dbReference type="Proteomes" id="UP000298663"/>
    </source>
</evidence>
<feature type="transmembrane region" description="Helical" evidence="6">
    <location>
        <begin position="82"/>
        <end position="101"/>
    </location>
</feature>
<dbReference type="InterPro" id="IPR051739">
    <property type="entry name" value="Rhomboid_IM_Serine_Proteases"/>
</dbReference>
<evidence type="ECO:0000313" key="9">
    <source>
        <dbReference type="EMBL" id="TMS36674.1"/>
    </source>
</evidence>
<evidence type="ECO:0000256" key="1">
    <source>
        <dbReference type="ARBA" id="ARBA00004141"/>
    </source>
</evidence>
<protein>
    <recommendedName>
        <fullName evidence="8">Peptidase S54 rhomboid domain-containing protein</fullName>
    </recommendedName>
</protein>
<gene>
    <name evidence="9" type="ORF">L596_003778</name>
</gene>
<dbReference type="GO" id="GO:0004252">
    <property type="term" value="F:serine-type endopeptidase activity"/>
    <property type="evidence" value="ECO:0007669"/>
    <property type="project" value="InterPro"/>
</dbReference>
<feature type="transmembrane region" description="Helical" evidence="6">
    <location>
        <begin position="133"/>
        <end position="154"/>
    </location>
</feature>
<keyword evidence="4 6" id="KW-1133">Transmembrane helix</keyword>
<dbReference type="OrthoDB" id="418595at2759"/>
<proteinExistence type="inferred from homology"/>
<dbReference type="AlphaFoldDB" id="A0A4U8UUQ7"/>
<organism evidence="9 10">
    <name type="scientific">Steinernema carpocapsae</name>
    <name type="common">Entomopathogenic nematode</name>
    <dbReference type="NCBI Taxonomy" id="34508"/>
    <lineage>
        <taxon>Eukaryota</taxon>
        <taxon>Metazoa</taxon>
        <taxon>Ecdysozoa</taxon>
        <taxon>Nematoda</taxon>
        <taxon>Chromadorea</taxon>
        <taxon>Rhabditida</taxon>
        <taxon>Tylenchina</taxon>
        <taxon>Panagrolaimomorpha</taxon>
        <taxon>Strongyloidoidea</taxon>
        <taxon>Steinernematidae</taxon>
        <taxon>Steinernema</taxon>
    </lineage>
</organism>
<dbReference type="Pfam" id="PF01694">
    <property type="entry name" value="Rhomboid"/>
    <property type="match status" value="1"/>
</dbReference>
<keyword evidence="3 6" id="KW-0812">Transmembrane</keyword>
<comment type="caution">
    <text evidence="9">The sequence shown here is derived from an EMBL/GenBank/DDBJ whole genome shotgun (WGS) entry which is preliminary data.</text>
</comment>
<dbReference type="Proteomes" id="UP000298663">
    <property type="component" value="Unassembled WGS sequence"/>
</dbReference>
<evidence type="ECO:0000256" key="3">
    <source>
        <dbReference type="ARBA" id="ARBA00022692"/>
    </source>
</evidence>
<feature type="transmembrane region" description="Helical" evidence="6">
    <location>
        <begin position="107"/>
        <end position="124"/>
    </location>
</feature>
<feature type="signal peptide" evidence="7">
    <location>
        <begin position="1"/>
        <end position="22"/>
    </location>
</feature>
<evidence type="ECO:0000256" key="2">
    <source>
        <dbReference type="ARBA" id="ARBA00009045"/>
    </source>
</evidence>
<reference evidence="9 10" key="1">
    <citation type="journal article" date="2015" name="Genome Biol.">
        <title>Comparative genomics of Steinernema reveals deeply conserved gene regulatory networks.</title>
        <authorList>
            <person name="Dillman A.R."/>
            <person name="Macchietto M."/>
            <person name="Porter C.F."/>
            <person name="Rogers A."/>
            <person name="Williams B."/>
            <person name="Antoshechkin I."/>
            <person name="Lee M.M."/>
            <person name="Goodwin Z."/>
            <person name="Lu X."/>
            <person name="Lewis E.E."/>
            <person name="Goodrich-Blair H."/>
            <person name="Stock S.P."/>
            <person name="Adams B.J."/>
            <person name="Sternberg P.W."/>
            <person name="Mortazavi A."/>
        </authorList>
    </citation>
    <scope>NUCLEOTIDE SEQUENCE [LARGE SCALE GENOMIC DNA]</scope>
    <source>
        <strain evidence="9 10">ALL</strain>
    </source>
</reference>
<dbReference type="Gene3D" id="1.20.1540.10">
    <property type="entry name" value="Rhomboid-like"/>
    <property type="match status" value="1"/>
</dbReference>
<accession>A0A4U8UUQ7</accession>
<dbReference type="PANTHER" id="PTHR45840">
    <property type="entry name" value="RHOMBOID-RELATED PROTEIN"/>
    <property type="match status" value="1"/>
</dbReference>
<keyword evidence="10" id="KW-1185">Reference proteome</keyword>
<keyword evidence="5 6" id="KW-0472">Membrane</keyword>
<evidence type="ECO:0000259" key="8">
    <source>
        <dbReference type="Pfam" id="PF01694"/>
    </source>
</evidence>
<evidence type="ECO:0000256" key="4">
    <source>
        <dbReference type="ARBA" id="ARBA00022989"/>
    </source>
</evidence>
<dbReference type="SUPFAM" id="SSF144091">
    <property type="entry name" value="Rhomboid-like"/>
    <property type="match status" value="1"/>
</dbReference>
<evidence type="ECO:0000256" key="7">
    <source>
        <dbReference type="SAM" id="SignalP"/>
    </source>
</evidence>
<reference evidence="9 10" key="2">
    <citation type="journal article" date="2019" name="G3 (Bethesda)">
        <title>Hybrid Assembly of the Genome of the Entomopathogenic Nematode Steinernema carpocapsae Identifies the X-Chromosome.</title>
        <authorList>
            <person name="Serra L."/>
            <person name="Macchietto M."/>
            <person name="Macias-Munoz A."/>
            <person name="McGill C.J."/>
            <person name="Rodriguez I.M."/>
            <person name="Rodriguez B."/>
            <person name="Murad R."/>
            <person name="Mortazavi A."/>
        </authorList>
    </citation>
    <scope>NUCLEOTIDE SEQUENCE [LARGE SCALE GENOMIC DNA]</scope>
    <source>
        <strain evidence="9 10">ALL</strain>
    </source>
</reference>
<evidence type="ECO:0000256" key="5">
    <source>
        <dbReference type="ARBA" id="ARBA00023136"/>
    </source>
</evidence>
<dbReference type="GO" id="GO:0016020">
    <property type="term" value="C:membrane"/>
    <property type="evidence" value="ECO:0007669"/>
    <property type="project" value="UniProtKB-SubCell"/>
</dbReference>
<dbReference type="PANTHER" id="PTHR45840:SF2">
    <property type="entry name" value="PROTEIN RHOMBOID-RELATED"/>
    <property type="match status" value="1"/>
</dbReference>
<dbReference type="EMBL" id="AZBU02000001">
    <property type="protein sequence ID" value="TMS36674.1"/>
    <property type="molecule type" value="Genomic_DNA"/>
</dbReference>
<feature type="domain" description="Peptidase S54 rhomboid" evidence="8">
    <location>
        <begin position="44"/>
        <end position="152"/>
    </location>
</feature>
<evidence type="ECO:0000256" key="6">
    <source>
        <dbReference type="SAM" id="Phobius"/>
    </source>
</evidence>
<keyword evidence="7" id="KW-0732">Signal</keyword>
<name>A0A4U8UUQ7_STECR</name>
<comment type="similarity">
    <text evidence="2">Belongs to the peptidase S54 family.</text>
</comment>